<dbReference type="GO" id="GO:0010181">
    <property type="term" value="F:FMN binding"/>
    <property type="evidence" value="ECO:0007669"/>
    <property type="project" value="InterPro"/>
</dbReference>
<sequence length="183" mass="19290">MTSCIDAPAGVSPETYRAVFRGYATGVSVVTADAGEGPIGFTASSLASVSLDPPLVSFALSTASGCWPVIAAAESVVVNLLGADQHDIAARFATRGVDRFAGPTRWTRLPTGEPLLVDAPSHLRGVIEHRYPAGDHHLVVARITHATYGDHTPLVYHDGRYTTVHEDGSERGAGLRGSGRQHH</sequence>
<dbReference type="InterPro" id="IPR012349">
    <property type="entry name" value="Split_barrel_FMN-bd"/>
</dbReference>
<evidence type="ECO:0000313" key="3">
    <source>
        <dbReference type="EMBL" id="MBE1612051.1"/>
    </source>
</evidence>
<comment type="caution">
    <text evidence="3">The sequence shown here is derived from an EMBL/GenBank/DDBJ whole genome shotgun (WGS) entry which is preliminary data.</text>
</comment>
<dbReference type="Pfam" id="PF01613">
    <property type="entry name" value="Flavin_Reduct"/>
    <property type="match status" value="1"/>
</dbReference>
<proteinExistence type="predicted"/>
<feature type="domain" description="Flavin reductase like" evidence="2">
    <location>
        <begin position="20"/>
        <end position="163"/>
    </location>
</feature>
<evidence type="ECO:0000313" key="4">
    <source>
        <dbReference type="Proteomes" id="UP000638648"/>
    </source>
</evidence>
<gene>
    <name evidence="3" type="ORF">HEB94_008899</name>
</gene>
<evidence type="ECO:0000256" key="1">
    <source>
        <dbReference type="ARBA" id="ARBA00023002"/>
    </source>
</evidence>
<keyword evidence="1" id="KW-0560">Oxidoreductase</keyword>
<dbReference type="RefSeq" id="WP_192755168.1">
    <property type="nucleotide sequence ID" value="NZ_BAABJL010000222.1"/>
</dbReference>
<dbReference type="InterPro" id="IPR050268">
    <property type="entry name" value="NADH-dep_flavin_reductase"/>
</dbReference>
<dbReference type="Proteomes" id="UP000638648">
    <property type="component" value="Unassembled WGS sequence"/>
</dbReference>
<dbReference type="SMART" id="SM00903">
    <property type="entry name" value="Flavin_Reduct"/>
    <property type="match status" value="1"/>
</dbReference>
<evidence type="ECO:0000259" key="2">
    <source>
        <dbReference type="SMART" id="SM00903"/>
    </source>
</evidence>
<protein>
    <submittedName>
        <fullName evidence="3">Flavin reductase (DIM6/NTAB) family NADH-FMN oxidoreductase RutF</fullName>
    </submittedName>
</protein>
<dbReference type="SUPFAM" id="SSF50475">
    <property type="entry name" value="FMN-binding split barrel"/>
    <property type="match status" value="1"/>
</dbReference>
<keyword evidence="4" id="KW-1185">Reference proteome</keyword>
<dbReference type="Gene3D" id="2.30.110.10">
    <property type="entry name" value="Electron Transport, Fmn-binding Protein, Chain A"/>
    <property type="match status" value="1"/>
</dbReference>
<accession>A0A927N3N0</accession>
<dbReference type="EMBL" id="JADBEM010000001">
    <property type="protein sequence ID" value="MBE1612051.1"/>
    <property type="molecule type" value="Genomic_DNA"/>
</dbReference>
<dbReference type="GO" id="GO:0006208">
    <property type="term" value="P:pyrimidine nucleobase catabolic process"/>
    <property type="evidence" value="ECO:0007669"/>
    <property type="project" value="TreeGrafter"/>
</dbReference>
<dbReference type="GO" id="GO:0042602">
    <property type="term" value="F:riboflavin reductase (NADPH) activity"/>
    <property type="evidence" value="ECO:0007669"/>
    <property type="project" value="TreeGrafter"/>
</dbReference>
<dbReference type="AlphaFoldDB" id="A0A927N3N0"/>
<dbReference type="PANTHER" id="PTHR30466">
    <property type="entry name" value="FLAVIN REDUCTASE"/>
    <property type="match status" value="1"/>
</dbReference>
<dbReference type="PANTHER" id="PTHR30466:SF1">
    <property type="entry name" value="FMN REDUCTASE (NADH) RUTF"/>
    <property type="match status" value="1"/>
</dbReference>
<organism evidence="3 4">
    <name type="scientific">Actinopolymorpha pittospori</name>
    <dbReference type="NCBI Taxonomy" id="648752"/>
    <lineage>
        <taxon>Bacteria</taxon>
        <taxon>Bacillati</taxon>
        <taxon>Actinomycetota</taxon>
        <taxon>Actinomycetes</taxon>
        <taxon>Propionibacteriales</taxon>
        <taxon>Actinopolymorphaceae</taxon>
        <taxon>Actinopolymorpha</taxon>
    </lineage>
</organism>
<reference evidence="3" key="1">
    <citation type="submission" date="2020-10" db="EMBL/GenBank/DDBJ databases">
        <title>Sequencing the genomes of 1000 actinobacteria strains.</title>
        <authorList>
            <person name="Klenk H.-P."/>
        </authorList>
    </citation>
    <scope>NUCLEOTIDE SEQUENCE</scope>
    <source>
        <strain evidence="3">DSM 45354</strain>
    </source>
</reference>
<dbReference type="InterPro" id="IPR002563">
    <property type="entry name" value="Flavin_Rdtase-like_dom"/>
</dbReference>
<name>A0A927N3N0_9ACTN</name>